<keyword evidence="3" id="KW-1185">Reference proteome</keyword>
<sequence>MDKVLDKAPKDISSNLDTSNILPEGQQRFAKAATYFNSSTPKTYSQAMNHLQANKWKSAIMEEISSIEENKVWQVVPLPQEANLLGSTWVFCEKEDYTGKVVRYKARLCLQGFSQIEGIDYNETYAPTGRLASLHFLLSYCAINDLELHQMDVFTAFLHGISEERVFMKYPEGYPHVIQPETCLQLIKSLYGLKQSPICWYKKLKDVFNTLRFKPCLFISTESNFCTVFVHVDNMLIGDKIDTVEKFKTNIKKSFKLYIDKILKEFGMENCKPVTTPMDPGAKLVLSNEPNQDLTFSYQKA</sequence>
<evidence type="ECO:0000313" key="3">
    <source>
        <dbReference type="Proteomes" id="UP000765509"/>
    </source>
</evidence>
<dbReference type="OrthoDB" id="437005at2759"/>
<dbReference type="Pfam" id="PF07727">
    <property type="entry name" value="RVT_2"/>
    <property type="match status" value="1"/>
</dbReference>
<gene>
    <name evidence="2" type="ORF">O181_126895</name>
</gene>
<evidence type="ECO:0000313" key="2">
    <source>
        <dbReference type="EMBL" id="MBW0587180.1"/>
    </source>
</evidence>
<accession>A0A9Q3Q7I2</accession>
<evidence type="ECO:0000259" key="1">
    <source>
        <dbReference type="Pfam" id="PF07727"/>
    </source>
</evidence>
<comment type="caution">
    <text evidence="2">The sequence shown here is derived from an EMBL/GenBank/DDBJ whole genome shotgun (WGS) entry which is preliminary data.</text>
</comment>
<organism evidence="2 3">
    <name type="scientific">Austropuccinia psidii MF-1</name>
    <dbReference type="NCBI Taxonomy" id="1389203"/>
    <lineage>
        <taxon>Eukaryota</taxon>
        <taxon>Fungi</taxon>
        <taxon>Dikarya</taxon>
        <taxon>Basidiomycota</taxon>
        <taxon>Pucciniomycotina</taxon>
        <taxon>Pucciniomycetes</taxon>
        <taxon>Pucciniales</taxon>
        <taxon>Sphaerophragmiaceae</taxon>
        <taxon>Austropuccinia</taxon>
    </lineage>
</organism>
<dbReference type="InterPro" id="IPR013103">
    <property type="entry name" value="RVT_2"/>
</dbReference>
<reference evidence="2" key="1">
    <citation type="submission" date="2021-03" db="EMBL/GenBank/DDBJ databases">
        <title>Draft genome sequence of rust myrtle Austropuccinia psidii MF-1, a brazilian biotype.</title>
        <authorList>
            <person name="Quecine M.C."/>
            <person name="Pachon D.M.R."/>
            <person name="Bonatelli M.L."/>
            <person name="Correr F.H."/>
            <person name="Franceschini L.M."/>
            <person name="Leite T.F."/>
            <person name="Margarido G.R.A."/>
            <person name="Almeida C.A."/>
            <person name="Ferrarezi J.A."/>
            <person name="Labate C.A."/>
        </authorList>
    </citation>
    <scope>NUCLEOTIDE SEQUENCE</scope>
    <source>
        <strain evidence="2">MF-1</strain>
    </source>
</reference>
<dbReference type="AlphaFoldDB" id="A0A9Q3Q7I2"/>
<dbReference type="EMBL" id="AVOT02126189">
    <property type="protein sequence ID" value="MBW0587180.1"/>
    <property type="molecule type" value="Genomic_DNA"/>
</dbReference>
<proteinExistence type="predicted"/>
<name>A0A9Q3Q7I2_9BASI</name>
<dbReference type="Proteomes" id="UP000765509">
    <property type="component" value="Unassembled WGS sequence"/>
</dbReference>
<feature type="domain" description="Reverse transcriptase Ty1/copia-type" evidence="1">
    <location>
        <begin position="70"/>
        <end position="257"/>
    </location>
</feature>
<protein>
    <recommendedName>
        <fullName evidence="1">Reverse transcriptase Ty1/copia-type domain-containing protein</fullName>
    </recommendedName>
</protein>
<feature type="non-terminal residue" evidence="2">
    <location>
        <position position="1"/>
    </location>
</feature>